<dbReference type="GO" id="GO:0003848">
    <property type="term" value="F:2-amino-4-hydroxy-6-hydroxymethyldihydropteridine diphosphokinase activity"/>
    <property type="evidence" value="ECO:0007669"/>
    <property type="project" value="UniProtKB-EC"/>
</dbReference>
<keyword evidence="7" id="KW-0067">ATP-binding</keyword>
<dbReference type="PANTHER" id="PTHR43071:SF1">
    <property type="entry name" value="2-AMINO-4-HYDROXY-6-HYDROXYMETHYLDIHYDROPTERIDINE PYROPHOSPHOKINASE"/>
    <property type="match status" value="1"/>
</dbReference>
<protein>
    <recommendedName>
        <fullName evidence="3">2-amino-4-hydroxy-6-hydroxymethyldihydropteridine diphosphokinase</fullName>
        <ecNumber evidence="3">2.7.6.3</ecNumber>
    </recommendedName>
</protein>
<evidence type="ECO:0000259" key="9">
    <source>
        <dbReference type="PROSITE" id="PS00794"/>
    </source>
</evidence>
<evidence type="ECO:0000256" key="1">
    <source>
        <dbReference type="ARBA" id="ARBA00000198"/>
    </source>
</evidence>
<dbReference type="AlphaFoldDB" id="D6TG76"/>
<comment type="catalytic activity">
    <reaction evidence="1">
        <text>6-hydroxymethyl-7,8-dihydropterin + ATP = (7,8-dihydropterin-6-yl)methyl diphosphate + AMP + H(+)</text>
        <dbReference type="Rhea" id="RHEA:11412"/>
        <dbReference type="ChEBI" id="CHEBI:15378"/>
        <dbReference type="ChEBI" id="CHEBI:30616"/>
        <dbReference type="ChEBI" id="CHEBI:44841"/>
        <dbReference type="ChEBI" id="CHEBI:72950"/>
        <dbReference type="ChEBI" id="CHEBI:456215"/>
        <dbReference type="EC" id="2.7.6.3"/>
    </reaction>
</comment>
<dbReference type="Proteomes" id="UP000004508">
    <property type="component" value="Unassembled WGS sequence"/>
</dbReference>
<dbReference type="GO" id="GO:0046656">
    <property type="term" value="P:folic acid biosynthetic process"/>
    <property type="evidence" value="ECO:0007669"/>
    <property type="project" value="UniProtKB-KW"/>
</dbReference>
<dbReference type="PROSITE" id="PS00794">
    <property type="entry name" value="HPPK"/>
    <property type="match status" value="1"/>
</dbReference>
<dbReference type="EC" id="2.7.6.3" evidence="3"/>
<keyword evidence="11" id="KW-1185">Reference proteome</keyword>
<proteinExistence type="predicted"/>
<dbReference type="InParanoid" id="D6TG76"/>
<dbReference type="SUPFAM" id="SSF55083">
    <property type="entry name" value="6-hydroxymethyl-7,8-dihydropterin pyrophosphokinase, HPPK"/>
    <property type="match status" value="1"/>
</dbReference>
<evidence type="ECO:0000256" key="3">
    <source>
        <dbReference type="ARBA" id="ARBA00013253"/>
    </source>
</evidence>
<dbReference type="InterPro" id="IPR000550">
    <property type="entry name" value="Hppk"/>
</dbReference>
<evidence type="ECO:0000256" key="8">
    <source>
        <dbReference type="ARBA" id="ARBA00022909"/>
    </source>
</evidence>
<dbReference type="NCBIfam" id="TIGR01498">
    <property type="entry name" value="folK"/>
    <property type="match status" value="1"/>
</dbReference>
<evidence type="ECO:0000256" key="7">
    <source>
        <dbReference type="ARBA" id="ARBA00022840"/>
    </source>
</evidence>
<dbReference type="UniPathway" id="UPA00077">
    <property type="reaction ID" value="UER00155"/>
</dbReference>
<evidence type="ECO:0000313" key="11">
    <source>
        <dbReference type="Proteomes" id="UP000004508"/>
    </source>
</evidence>
<dbReference type="GO" id="GO:0016301">
    <property type="term" value="F:kinase activity"/>
    <property type="evidence" value="ECO:0007669"/>
    <property type="project" value="UniProtKB-KW"/>
</dbReference>
<reference evidence="10 11" key="1">
    <citation type="journal article" date="2011" name="Stand. Genomic Sci.">
        <title>Non-contiguous finished genome sequence and contextual data of the filamentous soil bacterium Ktedonobacter racemifer type strain (SOSP1-21).</title>
        <authorList>
            <person name="Chang Y.J."/>
            <person name="Land M."/>
            <person name="Hauser L."/>
            <person name="Chertkov O."/>
            <person name="Del Rio T.G."/>
            <person name="Nolan M."/>
            <person name="Copeland A."/>
            <person name="Tice H."/>
            <person name="Cheng J.F."/>
            <person name="Lucas S."/>
            <person name="Han C."/>
            <person name="Goodwin L."/>
            <person name="Pitluck S."/>
            <person name="Ivanova N."/>
            <person name="Ovchinikova G."/>
            <person name="Pati A."/>
            <person name="Chen A."/>
            <person name="Palaniappan K."/>
            <person name="Mavromatis K."/>
            <person name="Liolios K."/>
            <person name="Brettin T."/>
            <person name="Fiebig A."/>
            <person name="Rohde M."/>
            <person name="Abt B."/>
            <person name="Goker M."/>
            <person name="Detter J.C."/>
            <person name="Woyke T."/>
            <person name="Bristow J."/>
            <person name="Eisen J.A."/>
            <person name="Markowitz V."/>
            <person name="Hugenholtz P."/>
            <person name="Kyrpides N.C."/>
            <person name="Klenk H.P."/>
            <person name="Lapidus A."/>
        </authorList>
    </citation>
    <scope>NUCLEOTIDE SEQUENCE [LARGE SCALE GENOMIC DNA]</scope>
    <source>
        <strain evidence="11">DSM 44963</strain>
    </source>
</reference>
<comment type="caution">
    <text evidence="10">The sequence shown here is derived from an EMBL/GenBank/DDBJ whole genome shotgun (WGS) entry which is preliminary data.</text>
</comment>
<evidence type="ECO:0000256" key="5">
    <source>
        <dbReference type="ARBA" id="ARBA00022741"/>
    </source>
</evidence>
<sequence>MLSTHATLEIERVREVSSGMPHSHFSEQPASTAVPARHHVYLALGTNLGERIHNLEYALHLLREHLQLERISSVYETEPVGYANQPKFLNMACSGTTVLSAPELLQTTQGIEQTLGRQATFRNGPRLIDIDILLYDQEQWQQEGLTLPHPRLAERAFVLAPLAEIAPDLKHPALGKNMRELLEVVSQQGILRIDQPVSISPGSPTT</sequence>
<accession>D6TG76</accession>
<feature type="domain" description="7,8-dihydro-6-hydroxymethylpterin-pyrophosphokinase" evidence="9">
    <location>
        <begin position="122"/>
        <end position="133"/>
    </location>
</feature>
<evidence type="ECO:0000256" key="2">
    <source>
        <dbReference type="ARBA" id="ARBA00005051"/>
    </source>
</evidence>
<dbReference type="GO" id="GO:0005524">
    <property type="term" value="F:ATP binding"/>
    <property type="evidence" value="ECO:0007669"/>
    <property type="project" value="UniProtKB-KW"/>
</dbReference>
<dbReference type="eggNOG" id="COG0801">
    <property type="taxonomic scope" value="Bacteria"/>
</dbReference>
<dbReference type="InterPro" id="IPR035907">
    <property type="entry name" value="Hppk_sf"/>
</dbReference>
<comment type="pathway">
    <text evidence="2">Cofactor biosynthesis; tetrahydrofolate biosynthesis; 2-amino-4-hydroxy-6-hydroxymethyl-7,8-dihydropteridine diphosphate from 7,8-dihydroneopterin triphosphate: step 4/4.</text>
</comment>
<dbReference type="STRING" id="485913.Krac_10276"/>
<keyword evidence="6 10" id="KW-0418">Kinase</keyword>
<dbReference type="GO" id="GO:0046654">
    <property type="term" value="P:tetrahydrofolate biosynthetic process"/>
    <property type="evidence" value="ECO:0007669"/>
    <property type="project" value="UniProtKB-UniPathway"/>
</dbReference>
<organism evidence="10 11">
    <name type="scientific">Ktedonobacter racemifer DSM 44963</name>
    <dbReference type="NCBI Taxonomy" id="485913"/>
    <lineage>
        <taxon>Bacteria</taxon>
        <taxon>Bacillati</taxon>
        <taxon>Chloroflexota</taxon>
        <taxon>Ktedonobacteria</taxon>
        <taxon>Ktedonobacterales</taxon>
        <taxon>Ktedonobacteraceae</taxon>
        <taxon>Ktedonobacter</taxon>
    </lineage>
</organism>
<keyword evidence="4 10" id="KW-0808">Transferase</keyword>
<evidence type="ECO:0000256" key="6">
    <source>
        <dbReference type="ARBA" id="ARBA00022777"/>
    </source>
</evidence>
<dbReference type="CDD" id="cd00483">
    <property type="entry name" value="HPPK"/>
    <property type="match status" value="1"/>
</dbReference>
<keyword evidence="5" id="KW-0547">Nucleotide-binding</keyword>
<name>D6TG76_KTERA</name>
<evidence type="ECO:0000313" key="10">
    <source>
        <dbReference type="EMBL" id="EFH88778.1"/>
    </source>
</evidence>
<dbReference type="PANTHER" id="PTHR43071">
    <property type="entry name" value="2-AMINO-4-HYDROXY-6-HYDROXYMETHYLDIHYDROPTERIDINE PYROPHOSPHOKINASE"/>
    <property type="match status" value="1"/>
</dbReference>
<gene>
    <name evidence="10" type="ORF">Krac_10276</name>
</gene>
<dbReference type="Pfam" id="PF01288">
    <property type="entry name" value="HPPK"/>
    <property type="match status" value="1"/>
</dbReference>
<evidence type="ECO:0000256" key="4">
    <source>
        <dbReference type="ARBA" id="ARBA00022679"/>
    </source>
</evidence>
<keyword evidence="8" id="KW-0289">Folate biosynthesis</keyword>
<dbReference type="Gene3D" id="3.30.70.560">
    <property type="entry name" value="7,8-Dihydro-6-hydroxymethylpterin-pyrophosphokinase HPPK"/>
    <property type="match status" value="1"/>
</dbReference>
<dbReference type="FunCoup" id="D6TG76">
    <property type="interactions" value="508"/>
</dbReference>
<dbReference type="EMBL" id="ADVG01000001">
    <property type="protein sequence ID" value="EFH88778.1"/>
    <property type="molecule type" value="Genomic_DNA"/>
</dbReference>